<dbReference type="SUPFAM" id="SSF89807">
    <property type="entry name" value="Dodecin-like"/>
    <property type="match status" value="1"/>
</dbReference>
<dbReference type="InterPro" id="IPR009923">
    <property type="entry name" value="Dodecin"/>
</dbReference>
<proteinExistence type="predicted"/>
<organism evidence="1 2">
    <name type="scientific">Nitrosospira multiformis</name>
    <dbReference type="NCBI Taxonomy" id="1231"/>
    <lineage>
        <taxon>Bacteria</taxon>
        <taxon>Pseudomonadati</taxon>
        <taxon>Pseudomonadota</taxon>
        <taxon>Betaproteobacteria</taxon>
        <taxon>Nitrosomonadales</taxon>
        <taxon>Nitrosomonadaceae</taxon>
        <taxon>Nitrosospira</taxon>
    </lineage>
</organism>
<gene>
    <name evidence="1" type="ORF">SAMN05216402_3161</name>
</gene>
<name>A0ABY0TQR0_9PROT</name>
<evidence type="ECO:0000313" key="2">
    <source>
        <dbReference type="Proteomes" id="UP000183471"/>
    </source>
</evidence>
<reference evidence="1 2" key="1">
    <citation type="submission" date="2016-10" db="EMBL/GenBank/DDBJ databases">
        <authorList>
            <person name="Varghese N."/>
            <person name="Submissions S."/>
        </authorList>
    </citation>
    <scope>NUCLEOTIDE SEQUENCE [LARGE SCALE GENOMIC DNA]</scope>
    <source>
        <strain evidence="1 2">Nl1</strain>
    </source>
</reference>
<evidence type="ECO:0008006" key="3">
    <source>
        <dbReference type="Google" id="ProtNLM"/>
    </source>
</evidence>
<protein>
    <recommendedName>
        <fullName evidence="3">Transporter</fullName>
    </recommendedName>
</protein>
<dbReference type="Proteomes" id="UP000183471">
    <property type="component" value="Unassembled WGS sequence"/>
</dbReference>
<dbReference type="PANTHER" id="PTHR39324:SF1">
    <property type="entry name" value="CALCIUM DODECIN"/>
    <property type="match status" value="1"/>
</dbReference>
<dbReference type="Pfam" id="PF07311">
    <property type="entry name" value="Dodecin"/>
    <property type="match status" value="1"/>
</dbReference>
<dbReference type="EMBL" id="FNKY01000001">
    <property type="protein sequence ID" value="SDQ99344.1"/>
    <property type="molecule type" value="Genomic_DNA"/>
</dbReference>
<dbReference type="RefSeq" id="WP_074633969.1">
    <property type="nucleotide sequence ID" value="NZ_FNKY01000001.1"/>
</dbReference>
<sequence length="77" mass="8538">MAGDSIYRITEIVGTSKVSWEDAAKNAIKAASKTLRDLRVAEIVKLDMVIENGKVTAYRARVNLSFKYEASSKKSDK</sequence>
<dbReference type="Gene3D" id="3.30.1660.10">
    <property type="entry name" value="Flavin-binding protein dodecin"/>
    <property type="match status" value="1"/>
</dbReference>
<dbReference type="InterPro" id="IPR025543">
    <property type="entry name" value="Dodecin-like"/>
</dbReference>
<dbReference type="InterPro" id="IPR036694">
    <property type="entry name" value="Dodecin-like_sf"/>
</dbReference>
<accession>A0ABY0TQR0</accession>
<dbReference type="PANTHER" id="PTHR39324">
    <property type="entry name" value="CALCIUM DODECIN"/>
    <property type="match status" value="1"/>
</dbReference>
<evidence type="ECO:0000313" key="1">
    <source>
        <dbReference type="EMBL" id="SDQ99344.1"/>
    </source>
</evidence>
<comment type="caution">
    <text evidence="1">The sequence shown here is derived from an EMBL/GenBank/DDBJ whole genome shotgun (WGS) entry which is preliminary data.</text>
</comment>
<keyword evidence="2" id="KW-1185">Reference proteome</keyword>